<dbReference type="Gene3D" id="3.40.50.1820">
    <property type="entry name" value="alpha/beta hydrolase"/>
    <property type="match status" value="1"/>
</dbReference>
<dbReference type="Proteomes" id="UP000215896">
    <property type="component" value="Unassembled WGS sequence"/>
</dbReference>
<dbReference type="EMBL" id="NMVO01000003">
    <property type="protein sequence ID" value="OYO16411.1"/>
    <property type="molecule type" value="Genomic_DNA"/>
</dbReference>
<dbReference type="InterPro" id="IPR029058">
    <property type="entry name" value="AB_hydrolase_fold"/>
</dbReference>
<dbReference type="AlphaFoldDB" id="A0A255GLH2"/>
<organism evidence="1 2">
    <name type="scientific">Enemella evansiae</name>
    <dbReference type="NCBI Taxonomy" id="2016499"/>
    <lineage>
        <taxon>Bacteria</taxon>
        <taxon>Bacillati</taxon>
        <taxon>Actinomycetota</taxon>
        <taxon>Actinomycetes</taxon>
        <taxon>Propionibacteriales</taxon>
        <taxon>Propionibacteriaceae</taxon>
        <taxon>Enemella</taxon>
    </lineage>
</organism>
<evidence type="ECO:0000313" key="2">
    <source>
        <dbReference type="Proteomes" id="UP000215896"/>
    </source>
</evidence>
<gene>
    <name evidence="1" type="ORF">CGZ94_04305</name>
</gene>
<evidence type="ECO:0008006" key="3">
    <source>
        <dbReference type="Google" id="ProtNLM"/>
    </source>
</evidence>
<comment type="caution">
    <text evidence="1">The sequence shown here is derived from an EMBL/GenBank/DDBJ whole genome shotgun (WGS) entry which is preliminary data.</text>
</comment>
<reference evidence="1 2" key="1">
    <citation type="submission" date="2017-07" db="EMBL/GenBank/DDBJ databases">
        <title>Draft whole genome sequences of clinical Proprionibacteriaceae strains.</title>
        <authorList>
            <person name="Bernier A.-M."/>
            <person name="Bernard K."/>
            <person name="Domingo M.-C."/>
        </authorList>
    </citation>
    <scope>NUCLEOTIDE SEQUENCE [LARGE SCALE GENOMIC DNA]</scope>
    <source>
        <strain evidence="1 2">NML 030167</strain>
    </source>
</reference>
<proteinExistence type="predicted"/>
<dbReference type="SUPFAM" id="SSF53474">
    <property type="entry name" value="alpha/beta-Hydrolases"/>
    <property type="match status" value="1"/>
</dbReference>
<name>A0A255GLH2_9ACTN</name>
<evidence type="ECO:0000313" key="1">
    <source>
        <dbReference type="EMBL" id="OYO16411.1"/>
    </source>
</evidence>
<accession>A0A255GLH2</accession>
<keyword evidence="2" id="KW-1185">Reference proteome</keyword>
<protein>
    <recommendedName>
        <fullName evidence="3">Alpha/beta hydrolase</fullName>
    </recommendedName>
</protein>
<sequence>MGFLALLTACSNPTDDAGGDDRKPRRFTDSAGLASDYLVFARNVRRPAGLLLFFHGDGAWEPDPARSAALGGAGGIIEQARRRNLVTALLRTPDTGTNTWYRNGAANAAWTAELLTDLQHRYDTESNRIWLVGYSGGAHFLTRQLIPARSELIGGGGAVLFSGGGPPSDQTAELNPQLRNDFRMFFYVGADDTNTAGRLNSVTTAEAGERWYAAAGIRVHHEFPPGVGHDLGDRMGPVLGRQLDLR</sequence>